<evidence type="ECO:0000313" key="1">
    <source>
        <dbReference type="EMBL" id="PZX15935.1"/>
    </source>
</evidence>
<feature type="non-terminal residue" evidence="1">
    <location>
        <position position="84"/>
    </location>
</feature>
<reference evidence="1 2" key="1">
    <citation type="submission" date="2018-06" db="EMBL/GenBank/DDBJ databases">
        <title>Genomic Encyclopedia of Archaeal and Bacterial Type Strains, Phase II (KMG-II): from individual species to whole genera.</title>
        <authorList>
            <person name="Goeker M."/>
        </authorList>
    </citation>
    <scope>NUCLEOTIDE SEQUENCE [LARGE SCALE GENOMIC DNA]</scope>
    <source>
        <strain evidence="1 2">DSM 6779</strain>
    </source>
</reference>
<proteinExistence type="predicted"/>
<keyword evidence="2" id="KW-1185">Reference proteome</keyword>
<sequence length="84" mass="10059">MQPQKRSRRSNESDTQPEDETIEILIFFTFDHRPSPVSVTKKKRKNIWKFKNKVFIFAARLGSQAKRKQQETIFENIGKYLNTR</sequence>
<dbReference type="RefSeq" id="WP_221621338.1">
    <property type="nucleotide sequence ID" value="NZ_QKZK01000015.1"/>
</dbReference>
<dbReference type="AlphaFoldDB" id="A0A2W7N682"/>
<name>A0A2W7N682_9BACT</name>
<accession>A0A2W7N682</accession>
<dbReference type="Proteomes" id="UP000249239">
    <property type="component" value="Unassembled WGS sequence"/>
</dbReference>
<gene>
    <name evidence="1" type="ORF">LX69_02129</name>
</gene>
<evidence type="ECO:0000313" key="2">
    <source>
        <dbReference type="Proteomes" id="UP000249239"/>
    </source>
</evidence>
<dbReference type="EMBL" id="QKZK01000015">
    <property type="protein sequence ID" value="PZX15935.1"/>
    <property type="molecule type" value="Genomic_DNA"/>
</dbReference>
<organism evidence="1 2">
    <name type="scientific">Breznakibacter xylanolyticus</name>
    <dbReference type="NCBI Taxonomy" id="990"/>
    <lineage>
        <taxon>Bacteria</taxon>
        <taxon>Pseudomonadati</taxon>
        <taxon>Bacteroidota</taxon>
        <taxon>Bacteroidia</taxon>
        <taxon>Marinilabiliales</taxon>
        <taxon>Marinilabiliaceae</taxon>
        <taxon>Breznakibacter</taxon>
    </lineage>
</organism>
<protein>
    <submittedName>
        <fullName evidence="1">Uncharacterized protein</fullName>
    </submittedName>
</protein>
<comment type="caution">
    <text evidence="1">The sequence shown here is derived from an EMBL/GenBank/DDBJ whole genome shotgun (WGS) entry which is preliminary data.</text>
</comment>